<dbReference type="Pfam" id="PF02195">
    <property type="entry name" value="ParB_N"/>
    <property type="match status" value="1"/>
</dbReference>
<evidence type="ECO:0000313" key="3">
    <source>
        <dbReference type="EMBL" id="KAA9014928.1"/>
    </source>
</evidence>
<comment type="caution">
    <text evidence="4">The sequence shown here is derived from an EMBL/GenBank/DDBJ whole genome shotgun (WGS) entry which is preliminary data.</text>
</comment>
<feature type="domain" description="ParB-like N-terminal" evidence="2">
    <location>
        <begin position="4"/>
        <end position="110"/>
    </location>
</feature>
<dbReference type="InterPro" id="IPR036086">
    <property type="entry name" value="ParB/Sulfiredoxin_sf"/>
</dbReference>
<dbReference type="GO" id="GO:0007059">
    <property type="term" value="P:chromosome segregation"/>
    <property type="evidence" value="ECO:0007669"/>
    <property type="project" value="TreeGrafter"/>
</dbReference>
<dbReference type="GO" id="GO:0005694">
    <property type="term" value="C:chromosome"/>
    <property type="evidence" value="ECO:0007669"/>
    <property type="project" value="TreeGrafter"/>
</dbReference>
<protein>
    <submittedName>
        <fullName evidence="4">Chromosome partitioning protein ParB</fullName>
    </submittedName>
</protein>
<dbReference type="InterPro" id="IPR003115">
    <property type="entry name" value="ParB_N"/>
</dbReference>
<dbReference type="SMART" id="SM00470">
    <property type="entry name" value="ParB"/>
    <property type="match status" value="1"/>
</dbReference>
<organism evidence="4 5">
    <name type="scientific">Sphingobium limneticum</name>
    <dbReference type="NCBI Taxonomy" id="1007511"/>
    <lineage>
        <taxon>Bacteria</taxon>
        <taxon>Pseudomonadati</taxon>
        <taxon>Pseudomonadota</taxon>
        <taxon>Alphaproteobacteria</taxon>
        <taxon>Sphingomonadales</taxon>
        <taxon>Sphingomonadaceae</taxon>
        <taxon>Sphingobium</taxon>
    </lineage>
</organism>
<dbReference type="RefSeq" id="WP_150411891.1">
    <property type="nucleotide sequence ID" value="NZ_JBNNIY010000010.1"/>
</dbReference>
<reference evidence="5 6" key="1">
    <citation type="submission" date="2019-09" db="EMBL/GenBank/DDBJ databases">
        <authorList>
            <person name="Feng G."/>
        </authorList>
    </citation>
    <scope>NUCLEOTIDE SEQUENCE [LARGE SCALE GENOMIC DNA]</scope>
    <source>
        <strain evidence="4 5">KACC 19283</strain>
        <strain evidence="3 6">KACC 19284</strain>
    </source>
</reference>
<dbReference type="AlphaFoldDB" id="A0A5J5HYA6"/>
<dbReference type="Proteomes" id="UP000325933">
    <property type="component" value="Unassembled WGS sequence"/>
</dbReference>
<dbReference type="PANTHER" id="PTHR33375">
    <property type="entry name" value="CHROMOSOME-PARTITIONING PROTEIN PARB-RELATED"/>
    <property type="match status" value="1"/>
</dbReference>
<evidence type="ECO:0000259" key="2">
    <source>
        <dbReference type="SMART" id="SM00470"/>
    </source>
</evidence>
<evidence type="ECO:0000313" key="4">
    <source>
        <dbReference type="EMBL" id="KAA9027853.1"/>
    </source>
</evidence>
<feature type="region of interest" description="Disordered" evidence="1">
    <location>
        <begin position="589"/>
        <end position="633"/>
    </location>
</feature>
<proteinExistence type="predicted"/>
<dbReference type="EMBL" id="VYQB01000011">
    <property type="protein sequence ID" value="KAA9014928.1"/>
    <property type="molecule type" value="Genomic_DNA"/>
</dbReference>
<sequence length="633" mass="69107">MKLDFIPLDKLVVSKANMRYSKKAPDVSDILPTVRSRGIIQPVIVRPNCAPDGYEIVAGSRRFHAAKIVAEERRAAGDMTPEPQDSMLPCAILDEGDDAAAIEASMIENMARLDPDEVTQWETFTRLVREGRRLEDISATFGLPDLTVKRVLALGNLLPAIRDLYRKEQIDAATVRHLTMASKSQQKAWLALADDENAYLPTGHQLKSWLLGGQSIPVKHALFDVEASGLATIADLFGEDRYVADPDAFWAAQNAEIEARRAAYVEQGWADAIIVPPTTHFSTWEYEKAGKRKGGRVYIDVRATGEVIVHEGYVSGKEARRITKAEGSENGTGSSPKAARPEMTSTMQTYVDLHRHAAVRAALTGHPTIALRLMVAHAIGGSHLWRVTPEPQSTRNDEVRDSLDNAQAEADFDERRRAVLAVLGFCAEEPTVTGGNGDAAWEARDSQQGVVGIFQRLLDLPDAVVMEVIAIVMGETLASGSAAVEAVGMEIGVDMARCWQADDAFFSLVRDREVLTRIVAEVASETVASANRQEKAKTLKRIVRDHLDGTNGRDRRENWVPRWMAFPPAAYTARGGVGTVAAHAKAQAAREIERRLPGDDEPDPTAPGAVMALPVEGCPVPPFHDDEADRLAA</sequence>
<evidence type="ECO:0000256" key="1">
    <source>
        <dbReference type="SAM" id="MobiDB-lite"/>
    </source>
</evidence>
<dbReference type="SUPFAM" id="SSF110849">
    <property type="entry name" value="ParB/Sulfiredoxin"/>
    <property type="match status" value="1"/>
</dbReference>
<dbReference type="Gene3D" id="1.10.10.2830">
    <property type="match status" value="1"/>
</dbReference>
<feature type="compositionally biased region" description="Basic and acidic residues" evidence="1">
    <location>
        <begin position="623"/>
        <end position="633"/>
    </location>
</feature>
<evidence type="ECO:0000313" key="6">
    <source>
        <dbReference type="Proteomes" id="UP000326364"/>
    </source>
</evidence>
<dbReference type="Gene3D" id="3.90.1530.30">
    <property type="match status" value="1"/>
</dbReference>
<feature type="compositionally biased region" description="Basic and acidic residues" evidence="1">
    <location>
        <begin position="589"/>
        <end position="598"/>
    </location>
</feature>
<dbReference type="EMBL" id="VYQA01000011">
    <property type="protein sequence ID" value="KAA9027853.1"/>
    <property type="molecule type" value="Genomic_DNA"/>
</dbReference>
<evidence type="ECO:0000313" key="5">
    <source>
        <dbReference type="Proteomes" id="UP000325933"/>
    </source>
</evidence>
<dbReference type="Proteomes" id="UP000326364">
    <property type="component" value="Unassembled WGS sequence"/>
</dbReference>
<dbReference type="SUPFAM" id="SSF109709">
    <property type="entry name" value="KorB DNA-binding domain-like"/>
    <property type="match status" value="1"/>
</dbReference>
<name>A0A5J5HYA6_9SPHN</name>
<dbReference type="PANTHER" id="PTHR33375:SF7">
    <property type="entry name" value="CHROMOSOME 2-PARTITIONING PROTEIN PARB-RELATED"/>
    <property type="match status" value="1"/>
</dbReference>
<keyword evidence="6" id="KW-1185">Reference proteome</keyword>
<gene>
    <name evidence="4" type="ORF">F4U95_14920</name>
    <name evidence="3" type="ORF">F4U96_14795</name>
</gene>
<dbReference type="InterPro" id="IPR050336">
    <property type="entry name" value="Chromosome_partition/occlusion"/>
</dbReference>
<accession>A0A5J5HYA6</accession>
<feature type="region of interest" description="Disordered" evidence="1">
    <location>
        <begin position="322"/>
        <end position="342"/>
    </location>
</feature>